<name>A0A8H5FF37_9AGAR</name>
<organism evidence="2 3">
    <name type="scientific">Ephemerocybe angulata</name>
    <dbReference type="NCBI Taxonomy" id="980116"/>
    <lineage>
        <taxon>Eukaryota</taxon>
        <taxon>Fungi</taxon>
        <taxon>Dikarya</taxon>
        <taxon>Basidiomycota</taxon>
        <taxon>Agaricomycotina</taxon>
        <taxon>Agaricomycetes</taxon>
        <taxon>Agaricomycetidae</taxon>
        <taxon>Agaricales</taxon>
        <taxon>Agaricineae</taxon>
        <taxon>Psathyrellaceae</taxon>
        <taxon>Ephemerocybe</taxon>
    </lineage>
</organism>
<gene>
    <name evidence="2" type="ORF">D9611_012946</name>
</gene>
<accession>A0A8H5FF37</accession>
<evidence type="ECO:0000313" key="3">
    <source>
        <dbReference type="Proteomes" id="UP000541558"/>
    </source>
</evidence>
<dbReference type="Proteomes" id="UP000541558">
    <property type="component" value="Unassembled WGS sequence"/>
</dbReference>
<keyword evidence="3" id="KW-1185">Reference proteome</keyword>
<dbReference type="AlphaFoldDB" id="A0A8H5FF37"/>
<evidence type="ECO:0000313" key="2">
    <source>
        <dbReference type="EMBL" id="KAF5334810.1"/>
    </source>
</evidence>
<comment type="caution">
    <text evidence="2">The sequence shown here is derived from an EMBL/GenBank/DDBJ whole genome shotgun (WGS) entry which is preliminary data.</text>
</comment>
<protein>
    <submittedName>
        <fullName evidence="2">Uncharacterized protein</fullName>
    </submittedName>
</protein>
<sequence>MSRALHHSAPLPVLPSCTPPPSSSPSSTTDGRTRSRVLDVVCGGLEVIEVVGYDEEKHG</sequence>
<evidence type="ECO:0000256" key="1">
    <source>
        <dbReference type="SAM" id="MobiDB-lite"/>
    </source>
</evidence>
<feature type="region of interest" description="Disordered" evidence="1">
    <location>
        <begin position="1"/>
        <end position="35"/>
    </location>
</feature>
<proteinExistence type="predicted"/>
<dbReference type="EMBL" id="JAACJK010000066">
    <property type="protein sequence ID" value="KAF5334810.1"/>
    <property type="molecule type" value="Genomic_DNA"/>
</dbReference>
<reference evidence="2 3" key="1">
    <citation type="journal article" date="2020" name="ISME J.">
        <title>Uncovering the hidden diversity of litter-decomposition mechanisms in mushroom-forming fungi.</title>
        <authorList>
            <person name="Floudas D."/>
            <person name="Bentzer J."/>
            <person name="Ahren D."/>
            <person name="Johansson T."/>
            <person name="Persson P."/>
            <person name="Tunlid A."/>
        </authorList>
    </citation>
    <scope>NUCLEOTIDE SEQUENCE [LARGE SCALE GENOMIC DNA]</scope>
    <source>
        <strain evidence="2 3">CBS 175.51</strain>
    </source>
</reference>